<name>A0A840FV70_9BURK</name>
<feature type="transmembrane region" description="Helical" evidence="2">
    <location>
        <begin position="287"/>
        <end position="304"/>
    </location>
</feature>
<evidence type="ECO:0000313" key="4">
    <source>
        <dbReference type="Proteomes" id="UP000524450"/>
    </source>
</evidence>
<feature type="compositionally biased region" description="Low complexity" evidence="1">
    <location>
        <begin position="9"/>
        <end position="23"/>
    </location>
</feature>
<evidence type="ECO:0000256" key="1">
    <source>
        <dbReference type="SAM" id="MobiDB-lite"/>
    </source>
</evidence>
<proteinExistence type="predicted"/>
<evidence type="ECO:0000313" key="3">
    <source>
        <dbReference type="EMBL" id="MBB4223330.1"/>
    </source>
</evidence>
<keyword evidence="2" id="KW-1133">Transmembrane helix</keyword>
<feature type="transmembrane region" description="Helical" evidence="2">
    <location>
        <begin position="82"/>
        <end position="110"/>
    </location>
</feature>
<feature type="transmembrane region" description="Helical" evidence="2">
    <location>
        <begin position="122"/>
        <end position="139"/>
    </location>
</feature>
<sequence length="368" mass="41113">MPMSHAISAPAAPARAPATTTTGRRGTRRFNQYSVAGVLIVFVYVIIYAYFREMLPEKWSVDSAKILEILNYGGTDEMDNSFAVTAALFSIIGSDNLDVFTCISSAIFLFFATRNIRRAGDFFSRLLLIAPCIMLNMFAPSKETVVLIMTMCITVTTIYFRTSRFLTVGAFLGLYAIYGVFVRNYYLLIVGAFFAVHYLWRRPLKYHFLAAILAAGAIMAAPSNILQTLQSPRDTSNAYAEQIGSDNRTAFTNIASPATGPGFLVNYVYAATVLITPVLYFQTPSDAFMQLMIAAMLIILYKARRWSKRDPTQFEPRFFGSLFVAHILVQLIFEPDLGSFTRHLTSVMLYLIAIKVAGNKRLIPGIQR</sequence>
<dbReference type="Proteomes" id="UP000524450">
    <property type="component" value="Unassembled WGS sequence"/>
</dbReference>
<feature type="transmembrane region" description="Helical" evidence="2">
    <location>
        <begin position="145"/>
        <end position="162"/>
    </location>
</feature>
<gene>
    <name evidence="3" type="ORF">GGD71_004112</name>
</gene>
<protein>
    <recommendedName>
        <fullName evidence="5">Glycosyltransferase RgtA/B/C/D-like domain-containing protein</fullName>
    </recommendedName>
</protein>
<feature type="region of interest" description="Disordered" evidence="1">
    <location>
        <begin position="1"/>
        <end position="23"/>
    </location>
</feature>
<keyword evidence="2" id="KW-0472">Membrane</keyword>
<dbReference type="AlphaFoldDB" id="A0A840FV70"/>
<dbReference type="EMBL" id="JACIFZ010000004">
    <property type="protein sequence ID" value="MBB4223330.1"/>
    <property type="molecule type" value="Genomic_DNA"/>
</dbReference>
<keyword evidence="2" id="KW-0812">Transmembrane</keyword>
<evidence type="ECO:0000256" key="2">
    <source>
        <dbReference type="SAM" id="Phobius"/>
    </source>
</evidence>
<feature type="transmembrane region" description="Helical" evidence="2">
    <location>
        <begin position="206"/>
        <end position="226"/>
    </location>
</feature>
<organism evidence="3 4">
    <name type="scientific">Variovorax guangxiensis</name>
    <dbReference type="NCBI Taxonomy" id="1775474"/>
    <lineage>
        <taxon>Bacteria</taxon>
        <taxon>Pseudomonadati</taxon>
        <taxon>Pseudomonadota</taxon>
        <taxon>Betaproteobacteria</taxon>
        <taxon>Burkholderiales</taxon>
        <taxon>Comamonadaceae</taxon>
        <taxon>Variovorax</taxon>
    </lineage>
</organism>
<comment type="caution">
    <text evidence="3">The sequence shown here is derived from an EMBL/GenBank/DDBJ whole genome shotgun (WGS) entry which is preliminary data.</text>
</comment>
<evidence type="ECO:0008006" key="5">
    <source>
        <dbReference type="Google" id="ProtNLM"/>
    </source>
</evidence>
<feature type="transmembrane region" description="Helical" evidence="2">
    <location>
        <begin position="33"/>
        <end position="51"/>
    </location>
</feature>
<reference evidence="3 4" key="1">
    <citation type="submission" date="2020-08" db="EMBL/GenBank/DDBJ databases">
        <title>Genomic Encyclopedia of Type Strains, Phase IV (KMG-V): Genome sequencing to study the core and pangenomes of soil and plant-associated prokaryotes.</title>
        <authorList>
            <person name="Whitman W."/>
        </authorList>
    </citation>
    <scope>NUCLEOTIDE SEQUENCE [LARGE SCALE GENOMIC DNA]</scope>
    <source>
        <strain evidence="3 4">34/80</strain>
    </source>
</reference>
<feature type="transmembrane region" description="Helical" evidence="2">
    <location>
        <begin position="174"/>
        <end position="200"/>
    </location>
</feature>
<accession>A0A840FV70</accession>